<feature type="domain" description="CobQ/CobB/MinD/ParA nucleotide binding" evidence="7">
    <location>
        <begin position="5"/>
        <end position="179"/>
    </location>
</feature>
<reference evidence="9" key="2">
    <citation type="submission" date="2021-04" db="EMBL/GenBank/DDBJ databases">
        <authorList>
            <person name="Gilroy R."/>
        </authorList>
    </citation>
    <scope>NUCLEOTIDE SEQUENCE</scope>
    <source>
        <strain evidence="9">CHK180-15479</strain>
    </source>
</reference>
<evidence type="ECO:0000256" key="6">
    <source>
        <dbReference type="ARBA" id="ARBA00022962"/>
    </source>
</evidence>
<dbReference type="EMBL" id="DWWT01000065">
    <property type="protein sequence ID" value="HJC06940.1"/>
    <property type="molecule type" value="Genomic_DNA"/>
</dbReference>
<evidence type="ECO:0000256" key="1">
    <source>
        <dbReference type="ARBA" id="ARBA00001946"/>
    </source>
</evidence>
<dbReference type="GO" id="GO:0042242">
    <property type="term" value="F:cobyrinic acid a,c-diamide synthase activity"/>
    <property type="evidence" value="ECO:0007669"/>
    <property type="project" value="InterPro"/>
</dbReference>
<dbReference type="CDD" id="cd03130">
    <property type="entry name" value="GATase1_CobB"/>
    <property type="match status" value="1"/>
</dbReference>
<evidence type="ECO:0000259" key="7">
    <source>
        <dbReference type="Pfam" id="PF01656"/>
    </source>
</evidence>
<dbReference type="NCBIfam" id="TIGR00379">
    <property type="entry name" value="cobB"/>
    <property type="match status" value="1"/>
</dbReference>
<dbReference type="InterPro" id="IPR004484">
    <property type="entry name" value="CbiA/CobB_synth"/>
</dbReference>
<dbReference type="InterPro" id="IPR011698">
    <property type="entry name" value="GATase_3"/>
</dbReference>
<sequence length="462" mass="51071">MAGFVIASPKSGSGKTMVVCGLLEAARRRGLSPCAFKCGPDYIDGLFHRQVLGVDGGNLDSFFEGEEALRAKMQRVKQEHFVIAEGAMGYFDGLGGTTARASAWEIAHILGMPAVLVVDAQGASLSLMALIRGFLAFEKELGDCRIRAVIFNRMSPGMYPRMKKMTEERLGIRAAGYVPPLDFLAVGSRHLGLILPGEIPGIKEQMERLADCLEETLDWDVLLETAKEQPDPAPTSVPQRCMSRRFRLGVAWDEAFCFYYRDNLELLEKLGAELVYFSPLHDRELPQGIGGLLLGGGYPEKYAEELGANRDMARCVRQAAEAGMPVLAECGGYLYLLDELEGEDGAVYPMAGVFSGRGWRKGKNSHFGYISLTSPCATPYLIPGEEIRGHEFHYWECRGGEDALCMKAAKPVGERDWPAIRIQKQVMAGFPHLYYPSCPAFAERFAGACRRYWERSGKHDII</sequence>
<organism evidence="9 10">
    <name type="scientific">Candidatus Enterocloster excrementipullorum</name>
    <dbReference type="NCBI Taxonomy" id="2838559"/>
    <lineage>
        <taxon>Bacteria</taxon>
        <taxon>Bacillati</taxon>
        <taxon>Bacillota</taxon>
        <taxon>Clostridia</taxon>
        <taxon>Lachnospirales</taxon>
        <taxon>Lachnospiraceae</taxon>
        <taxon>Enterocloster</taxon>
    </lineage>
</organism>
<dbReference type="PANTHER" id="PTHR43873:SF1">
    <property type="entry name" value="COBYRINATE A,C-DIAMIDE SYNTHASE"/>
    <property type="match status" value="1"/>
</dbReference>
<evidence type="ECO:0000313" key="10">
    <source>
        <dbReference type="Proteomes" id="UP000823910"/>
    </source>
</evidence>
<dbReference type="Pfam" id="PF01656">
    <property type="entry name" value="CbiA"/>
    <property type="match status" value="1"/>
</dbReference>
<evidence type="ECO:0000256" key="4">
    <source>
        <dbReference type="ARBA" id="ARBA00022840"/>
    </source>
</evidence>
<dbReference type="Pfam" id="PF07685">
    <property type="entry name" value="GATase_3"/>
    <property type="match status" value="1"/>
</dbReference>
<keyword evidence="4" id="KW-0067">ATP-binding</keyword>
<dbReference type="AlphaFoldDB" id="A0A9D2N183"/>
<reference evidence="9" key="1">
    <citation type="journal article" date="2021" name="PeerJ">
        <title>Extensive microbial diversity within the chicken gut microbiome revealed by metagenomics and culture.</title>
        <authorList>
            <person name="Gilroy R."/>
            <person name="Ravi A."/>
            <person name="Getino M."/>
            <person name="Pursley I."/>
            <person name="Horton D.L."/>
            <person name="Alikhan N.F."/>
            <person name="Baker D."/>
            <person name="Gharbi K."/>
            <person name="Hall N."/>
            <person name="Watson M."/>
            <person name="Adriaenssens E.M."/>
            <person name="Foster-Nyarko E."/>
            <person name="Jarju S."/>
            <person name="Secka A."/>
            <person name="Antonio M."/>
            <person name="Oren A."/>
            <person name="Chaudhuri R.R."/>
            <person name="La Ragione R."/>
            <person name="Hildebrand F."/>
            <person name="Pallen M.J."/>
        </authorList>
    </citation>
    <scope>NUCLEOTIDE SEQUENCE</scope>
    <source>
        <strain evidence="9">CHK180-15479</strain>
    </source>
</reference>
<feature type="domain" description="CobB/CobQ-like glutamine amidotransferase" evidence="8">
    <location>
        <begin position="249"/>
        <end position="433"/>
    </location>
</feature>
<evidence type="ECO:0000256" key="2">
    <source>
        <dbReference type="ARBA" id="ARBA00022598"/>
    </source>
</evidence>
<keyword evidence="6" id="KW-0315">Glutamine amidotransferase</keyword>
<dbReference type="GO" id="GO:0005524">
    <property type="term" value="F:ATP binding"/>
    <property type="evidence" value="ECO:0007669"/>
    <property type="project" value="UniProtKB-KW"/>
</dbReference>
<dbReference type="InterPro" id="IPR002586">
    <property type="entry name" value="CobQ/CobB/MinD/ParA_Nub-bd_dom"/>
</dbReference>
<dbReference type="SUPFAM" id="SSF52317">
    <property type="entry name" value="Class I glutamine amidotransferase-like"/>
    <property type="match status" value="1"/>
</dbReference>
<name>A0A9D2N183_9FIRM</name>
<evidence type="ECO:0000256" key="5">
    <source>
        <dbReference type="ARBA" id="ARBA00022842"/>
    </source>
</evidence>
<dbReference type="Gene3D" id="3.40.50.880">
    <property type="match status" value="1"/>
</dbReference>
<evidence type="ECO:0000259" key="8">
    <source>
        <dbReference type="Pfam" id="PF07685"/>
    </source>
</evidence>
<evidence type="ECO:0000256" key="3">
    <source>
        <dbReference type="ARBA" id="ARBA00022741"/>
    </source>
</evidence>
<evidence type="ECO:0000313" key="9">
    <source>
        <dbReference type="EMBL" id="HJC06940.1"/>
    </source>
</evidence>
<keyword evidence="5" id="KW-0460">Magnesium</keyword>
<keyword evidence="3" id="KW-0547">Nucleotide-binding</keyword>
<gene>
    <name evidence="9" type="ORF">H9704_12455</name>
</gene>
<dbReference type="Gene3D" id="3.40.50.300">
    <property type="entry name" value="P-loop containing nucleotide triphosphate hydrolases"/>
    <property type="match status" value="1"/>
</dbReference>
<keyword evidence="2" id="KW-0436">Ligase</keyword>
<dbReference type="SUPFAM" id="SSF52540">
    <property type="entry name" value="P-loop containing nucleoside triphosphate hydrolases"/>
    <property type="match status" value="1"/>
</dbReference>
<dbReference type="NCBIfam" id="NF002204">
    <property type="entry name" value="PRK01077.1"/>
    <property type="match status" value="1"/>
</dbReference>
<comment type="cofactor">
    <cofactor evidence="1">
        <name>Mg(2+)</name>
        <dbReference type="ChEBI" id="CHEBI:18420"/>
    </cofactor>
</comment>
<proteinExistence type="predicted"/>
<dbReference type="Proteomes" id="UP000823910">
    <property type="component" value="Unassembled WGS sequence"/>
</dbReference>
<dbReference type="InterPro" id="IPR029062">
    <property type="entry name" value="Class_I_gatase-like"/>
</dbReference>
<dbReference type="PROSITE" id="PS51274">
    <property type="entry name" value="GATASE_COBBQ"/>
    <property type="match status" value="1"/>
</dbReference>
<comment type="caution">
    <text evidence="9">The sequence shown here is derived from an EMBL/GenBank/DDBJ whole genome shotgun (WGS) entry which is preliminary data.</text>
</comment>
<accession>A0A9D2N183</accession>
<protein>
    <submittedName>
        <fullName evidence="9">Cobyrinate a,c-diamide synthase</fullName>
    </submittedName>
</protein>
<dbReference type="InterPro" id="IPR027417">
    <property type="entry name" value="P-loop_NTPase"/>
</dbReference>
<dbReference type="PANTHER" id="PTHR43873">
    <property type="entry name" value="COBYRINATE A,C-DIAMIDE SYNTHASE"/>
    <property type="match status" value="1"/>
</dbReference>